<dbReference type="OrthoDB" id="9790931at2"/>
<dbReference type="EMBL" id="SDGY01000006">
    <property type="protein sequence ID" value="TYC46207.1"/>
    <property type="molecule type" value="Genomic_DNA"/>
</dbReference>
<organism evidence="1 2">
    <name type="scientific">Leuconostoc litchii</name>
    <dbReference type="NCBI Taxonomy" id="1981069"/>
    <lineage>
        <taxon>Bacteria</taxon>
        <taxon>Bacillati</taxon>
        <taxon>Bacillota</taxon>
        <taxon>Bacilli</taxon>
        <taxon>Lactobacillales</taxon>
        <taxon>Lactobacillaceae</taxon>
        <taxon>Leuconostoc</taxon>
    </lineage>
</organism>
<dbReference type="Proteomes" id="UP000442244">
    <property type="component" value="Unassembled WGS sequence"/>
</dbReference>
<evidence type="ECO:0000313" key="1">
    <source>
        <dbReference type="EMBL" id="TYC46207.1"/>
    </source>
</evidence>
<evidence type="ECO:0000313" key="2">
    <source>
        <dbReference type="Proteomes" id="UP000442244"/>
    </source>
</evidence>
<name>A0A6P2CL89_9LACO</name>
<dbReference type="AlphaFoldDB" id="A0A6P2CL89"/>
<protein>
    <submittedName>
        <fullName evidence="1">Uncharacterized protein</fullName>
    </submittedName>
</protein>
<gene>
    <name evidence="1" type="ORF">ESZ47_08230</name>
</gene>
<proteinExistence type="predicted"/>
<accession>A0A6P2CL89</accession>
<comment type="caution">
    <text evidence="1">The sequence shown here is derived from an EMBL/GenBank/DDBJ whole genome shotgun (WGS) entry which is preliminary data.</text>
</comment>
<reference evidence="1 2" key="1">
    <citation type="submission" date="2019-01" db="EMBL/GenBank/DDBJ databases">
        <title>Leuconostoc litchii sp. nov., a novel lactic acid bacterium isolated from lychee.</title>
        <authorList>
            <person name="Wang L.-T."/>
        </authorList>
    </citation>
    <scope>NUCLEOTIDE SEQUENCE [LARGE SCALE GENOMIC DNA]</scope>
    <source>
        <strain evidence="1 2">MB7</strain>
    </source>
</reference>
<sequence length="236" mass="28305">MASMGKTVRKDLLIMKIVVAKEINEELESWQNRQTESVLFITWTSDIIYESRENEVNLYDFTRHRNGHIELTNLPFSKYQILNYSSVSGEHQFEFKNFNDQIVNKIFLANEDLGVQTTYNYDKYQKIVSVDHFRSTGLVQQVIYDDKGDPITNRFIGTHKKIEIYWQRMNNELTETGMMLFDHNEQSFYNSYWDWQFQEFYKVINKNQNVTEIISYELPTLNSHIKTRKVQKGHFY</sequence>
<keyword evidence="2" id="KW-1185">Reference proteome</keyword>